<keyword evidence="5 6" id="KW-0472">Membrane</keyword>
<sequence length="452" mass="49489">MYVGEMIKRQKLTMKEKLSYGMGDFASNLVYQGISIFILFYWTDYAGISAAIAGTILLISRIFDGVIDVVFGNLVDKTNSKYGKARPYLLWLAVPFAFSAMITFWTPGTNGMADIIFAFVSYNVTMVIYTAINIPYGVLSVKMTDDQVERGSLGVFRGIGALVGSMLVGIMAPMLIGSVGYTWTFLIIGLVAAGGLLITFRGTTEHVGLTREDKVTPFKEGFAALMKNQPWLIMLLVGILVFTFSGLKMTSNIYMAKYYFGDEGLVAILNVMMMPGMLVGMGVATALFRRFGKIKTTVYANLIMFVATIVFYFIFRSPNDLGLFYGFLVLNGAFLGIGTAGFFAMIADTIEYGEWKTQKRIEGLTYSAASVGTKIGGGVGAALVGWMLALVHYNGTLSVQPEAVTSMIVWINLWIPGAICLIVAIVLSFNKVDKLYPQMMVDLDARKGVKQV</sequence>
<dbReference type="NCBIfam" id="TIGR00792">
    <property type="entry name" value="gph"/>
    <property type="match status" value="1"/>
</dbReference>
<dbReference type="InterPro" id="IPR020846">
    <property type="entry name" value="MFS_dom"/>
</dbReference>
<dbReference type="GO" id="GO:0008643">
    <property type="term" value="P:carbohydrate transport"/>
    <property type="evidence" value="ECO:0007669"/>
    <property type="project" value="InterPro"/>
</dbReference>
<feature type="domain" description="Major facilitator superfamily (MFS) profile" evidence="7">
    <location>
        <begin position="12"/>
        <end position="435"/>
    </location>
</feature>
<feature type="transmembrane region" description="Helical" evidence="6">
    <location>
        <begin position="48"/>
        <end position="67"/>
    </location>
</feature>
<feature type="transmembrane region" description="Helical" evidence="6">
    <location>
        <begin position="297"/>
        <end position="315"/>
    </location>
</feature>
<dbReference type="GO" id="GO:0005886">
    <property type="term" value="C:plasma membrane"/>
    <property type="evidence" value="ECO:0007669"/>
    <property type="project" value="UniProtKB-SubCell"/>
</dbReference>
<dbReference type="RefSeq" id="WP_181676109.1">
    <property type="nucleotide sequence ID" value="NZ_JABJVM010000004.1"/>
</dbReference>
<dbReference type="InterPro" id="IPR001927">
    <property type="entry name" value="Na/Gal_symport"/>
</dbReference>
<dbReference type="CDD" id="cd17332">
    <property type="entry name" value="MFS_MelB_like"/>
    <property type="match status" value="1"/>
</dbReference>
<feature type="transmembrane region" description="Helical" evidence="6">
    <location>
        <begin position="88"/>
        <end position="106"/>
    </location>
</feature>
<keyword evidence="3 6" id="KW-0812">Transmembrane</keyword>
<reference evidence="8 9" key="2">
    <citation type="submission" date="2020-08" db="EMBL/GenBank/DDBJ databases">
        <title>Listeria ohnekaius sp. nov. and Listeria portnoyii sp. nov. isolated from non-agricultural and natural environments.</title>
        <authorList>
            <person name="Weller D."/>
            <person name="Belias A.M."/>
            <person name="Liao J."/>
            <person name="Guo S."/>
            <person name="Orsi R.H."/>
            <person name="Wiedmann M."/>
        </authorList>
    </citation>
    <scope>NUCLEOTIDE SEQUENCE [LARGE SCALE GENOMIC DNA]</scope>
    <source>
        <strain evidence="8 9">FSL W9-0585</strain>
    </source>
</reference>
<evidence type="ECO:0000259" key="7">
    <source>
        <dbReference type="PROSITE" id="PS50850"/>
    </source>
</evidence>
<evidence type="ECO:0000256" key="1">
    <source>
        <dbReference type="ARBA" id="ARBA00004651"/>
    </source>
</evidence>
<dbReference type="PANTHER" id="PTHR11328:SF24">
    <property type="entry name" value="MAJOR FACILITATOR SUPERFAMILY (MFS) PROFILE DOMAIN-CONTAINING PROTEIN"/>
    <property type="match status" value="1"/>
</dbReference>
<evidence type="ECO:0000256" key="2">
    <source>
        <dbReference type="ARBA" id="ARBA00022448"/>
    </source>
</evidence>
<dbReference type="GO" id="GO:0015293">
    <property type="term" value="F:symporter activity"/>
    <property type="evidence" value="ECO:0007669"/>
    <property type="project" value="InterPro"/>
</dbReference>
<dbReference type="InterPro" id="IPR039672">
    <property type="entry name" value="MFS_2"/>
</dbReference>
<feature type="transmembrane region" description="Helical" evidence="6">
    <location>
        <begin position="112"/>
        <end position="134"/>
    </location>
</feature>
<organism evidence="8 9">
    <name type="scientific">Listeria rustica</name>
    <dbReference type="NCBI Taxonomy" id="2713503"/>
    <lineage>
        <taxon>Bacteria</taxon>
        <taxon>Bacillati</taxon>
        <taxon>Bacillota</taxon>
        <taxon>Bacilli</taxon>
        <taxon>Bacillales</taxon>
        <taxon>Listeriaceae</taxon>
        <taxon>Listeria</taxon>
    </lineage>
</organism>
<feature type="transmembrane region" description="Helical" evidence="6">
    <location>
        <begin position="321"/>
        <end position="347"/>
    </location>
</feature>
<reference evidence="8 9" key="1">
    <citation type="submission" date="2020-05" db="EMBL/GenBank/DDBJ databases">
        <authorList>
            <person name="Carlin C.R."/>
        </authorList>
    </citation>
    <scope>NUCLEOTIDE SEQUENCE [LARGE SCALE GENOMIC DNA]</scope>
    <source>
        <strain evidence="8 9">FSL W9-0585</strain>
    </source>
</reference>
<evidence type="ECO:0000256" key="5">
    <source>
        <dbReference type="ARBA" id="ARBA00023136"/>
    </source>
</evidence>
<protein>
    <submittedName>
        <fullName evidence="8">MFS transporter</fullName>
    </submittedName>
</protein>
<keyword evidence="2" id="KW-0813">Transport</keyword>
<comment type="caution">
    <text evidence="8">The sequence shown here is derived from an EMBL/GenBank/DDBJ whole genome shotgun (WGS) entry which is preliminary data.</text>
</comment>
<evidence type="ECO:0000313" key="8">
    <source>
        <dbReference type="EMBL" id="MBA3925909.1"/>
    </source>
</evidence>
<comment type="subcellular location">
    <subcellularLocation>
        <location evidence="1">Cell membrane</location>
        <topology evidence="1">Multi-pass membrane protein</topology>
    </subcellularLocation>
</comment>
<dbReference type="Gene3D" id="1.20.1250.20">
    <property type="entry name" value="MFS general substrate transporter like domains"/>
    <property type="match status" value="2"/>
</dbReference>
<keyword evidence="9" id="KW-1185">Reference proteome</keyword>
<dbReference type="InterPro" id="IPR036259">
    <property type="entry name" value="MFS_trans_sf"/>
</dbReference>
<dbReference type="SUPFAM" id="SSF103473">
    <property type="entry name" value="MFS general substrate transporter"/>
    <property type="match status" value="1"/>
</dbReference>
<evidence type="ECO:0000256" key="6">
    <source>
        <dbReference type="SAM" id="Phobius"/>
    </source>
</evidence>
<feature type="transmembrane region" description="Helical" evidence="6">
    <location>
        <begin position="21"/>
        <end position="42"/>
    </location>
</feature>
<feature type="transmembrane region" description="Helical" evidence="6">
    <location>
        <begin position="368"/>
        <end position="389"/>
    </location>
</feature>
<dbReference type="AlphaFoldDB" id="A0A7W1YFU0"/>
<evidence type="ECO:0000313" key="9">
    <source>
        <dbReference type="Proteomes" id="UP000548787"/>
    </source>
</evidence>
<feature type="transmembrane region" description="Helical" evidence="6">
    <location>
        <begin position="409"/>
        <end position="430"/>
    </location>
</feature>
<dbReference type="GO" id="GO:0006814">
    <property type="term" value="P:sodium ion transport"/>
    <property type="evidence" value="ECO:0007669"/>
    <property type="project" value="InterPro"/>
</dbReference>
<keyword evidence="4 6" id="KW-1133">Transmembrane helix</keyword>
<feature type="transmembrane region" description="Helical" evidence="6">
    <location>
        <begin position="267"/>
        <end position="288"/>
    </location>
</feature>
<gene>
    <name evidence="8" type="ORF">HPK16_06110</name>
</gene>
<name>A0A7W1YFU0_9LIST</name>
<accession>A0A7W1YFU0</accession>
<dbReference type="PROSITE" id="PS50850">
    <property type="entry name" value="MFS"/>
    <property type="match status" value="1"/>
</dbReference>
<evidence type="ECO:0000256" key="4">
    <source>
        <dbReference type="ARBA" id="ARBA00022989"/>
    </source>
</evidence>
<feature type="transmembrane region" description="Helical" evidence="6">
    <location>
        <begin position="231"/>
        <end position="247"/>
    </location>
</feature>
<dbReference type="Proteomes" id="UP000548787">
    <property type="component" value="Unassembled WGS sequence"/>
</dbReference>
<feature type="transmembrane region" description="Helical" evidence="6">
    <location>
        <begin position="182"/>
        <end position="200"/>
    </location>
</feature>
<proteinExistence type="predicted"/>
<dbReference type="Pfam" id="PF13347">
    <property type="entry name" value="MFS_2"/>
    <property type="match status" value="1"/>
</dbReference>
<feature type="transmembrane region" description="Helical" evidence="6">
    <location>
        <begin position="155"/>
        <end position="176"/>
    </location>
</feature>
<evidence type="ECO:0000256" key="3">
    <source>
        <dbReference type="ARBA" id="ARBA00022692"/>
    </source>
</evidence>
<dbReference type="EMBL" id="JABJVM010000004">
    <property type="protein sequence ID" value="MBA3925909.1"/>
    <property type="molecule type" value="Genomic_DNA"/>
</dbReference>
<dbReference type="PANTHER" id="PTHR11328">
    <property type="entry name" value="MAJOR FACILITATOR SUPERFAMILY DOMAIN-CONTAINING PROTEIN"/>
    <property type="match status" value="1"/>
</dbReference>